<dbReference type="Gene3D" id="1.10.3720.10">
    <property type="entry name" value="MetI-like"/>
    <property type="match status" value="1"/>
</dbReference>
<dbReference type="SUPFAM" id="SSF161098">
    <property type="entry name" value="MetI-like"/>
    <property type="match status" value="1"/>
</dbReference>
<keyword evidence="3" id="KW-1003">Cell membrane</keyword>
<evidence type="ECO:0000256" key="5">
    <source>
        <dbReference type="ARBA" id="ARBA00022856"/>
    </source>
</evidence>
<comment type="similarity">
    <text evidence="9">Belongs to the binding-protein-dependent transport system permease family.</text>
</comment>
<dbReference type="RefSeq" id="WP_106610006.1">
    <property type="nucleotide sequence ID" value="NZ_PYGJ01000017.1"/>
</dbReference>
<accession>A0A2P8F714</accession>
<keyword evidence="5" id="KW-0571">Peptide transport</keyword>
<feature type="domain" description="ABC transmembrane type-1" evidence="10">
    <location>
        <begin position="173"/>
        <end position="369"/>
    </location>
</feature>
<dbReference type="PANTHER" id="PTHR43386">
    <property type="entry name" value="OLIGOPEPTIDE TRANSPORT SYSTEM PERMEASE PROTEIN APPC"/>
    <property type="match status" value="1"/>
</dbReference>
<evidence type="ECO:0000313" key="11">
    <source>
        <dbReference type="EMBL" id="PSL17499.1"/>
    </source>
</evidence>
<evidence type="ECO:0000256" key="6">
    <source>
        <dbReference type="ARBA" id="ARBA00022927"/>
    </source>
</evidence>
<evidence type="ECO:0000256" key="9">
    <source>
        <dbReference type="RuleBase" id="RU363032"/>
    </source>
</evidence>
<comment type="caution">
    <text evidence="11">The sequence shown here is derived from an EMBL/GenBank/DDBJ whole genome shotgun (WGS) entry which is preliminary data.</text>
</comment>
<proteinExistence type="inferred from homology"/>
<dbReference type="Proteomes" id="UP000240418">
    <property type="component" value="Unassembled WGS sequence"/>
</dbReference>
<keyword evidence="8 9" id="KW-0472">Membrane</keyword>
<dbReference type="InterPro" id="IPR000515">
    <property type="entry name" value="MetI-like"/>
</dbReference>
<feature type="transmembrane region" description="Helical" evidence="9">
    <location>
        <begin position="348"/>
        <end position="368"/>
    </location>
</feature>
<name>A0A2P8F714_9RHOB</name>
<dbReference type="InterPro" id="IPR050366">
    <property type="entry name" value="BP-dependent_transpt_permease"/>
</dbReference>
<keyword evidence="2 9" id="KW-0813">Transport</keyword>
<dbReference type="CDD" id="cd06261">
    <property type="entry name" value="TM_PBP2"/>
    <property type="match status" value="1"/>
</dbReference>
<feature type="transmembrane region" description="Helical" evidence="9">
    <location>
        <begin position="41"/>
        <end position="61"/>
    </location>
</feature>
<keyword evidence="6" id="KW-0653">Protein transport</keyword>
<feature type="transmembrane region" description="Helical" evidence="9">
    <location>
        <begin position="215"/>
        <end position="234"/>
    </location>
</feature>
<evidence type="ECO:0000256" key="4">
    <source>
        <dbReference type="ARBA" id="ARBA00022692"/>
    </source>
</evidence>
<evidence type="ECO:0000256" key="2">
    <source>
        <dbReference type="ARBA" id="ARBA00022448"/>
    </source>
</evidence>
<evidence type="ECO:0000313" key="12">
    <source>
        <dbReference type="Proteomes" id="UP000240418"/>
    </source>
</evidence>
<dbReference type="OrthoDB" id="9766870at2"/>
<dbReference type="Pfam" id="PF12911">
    <property type="entry name" value="OppC_N"/>
    <property type="match status" value="1"/>
</dbReference>
<protein>
    <submittedName>
        <fullName evidence="11">Peptide/nickel transport system permease protein</fullName>
    </submittedName>
</protein>
<evidence type="ECO:0000256" key="7">
    <source>
        <dbReference type="ARBA" id="ARBA00022989"/>
    </source>
</evidence>
<dbReference type="PANTHER" id="PTHR43386:SF24">
    <property type="entry name" value="OLIGOPEPTIDE TRANSPORT SYSTEM PERMEASE PROTEIN AMID"/>
    <property type="match status" value="1"/>
</dbReference>
<dbReference type="AlphaFoldDB" id="A0A2P8F714"/>
<dbReference type="GO" id="GO:0005886">
    <property type="term" value="C:plasma membrane"/>
    <property type="evidence" value="ECO:0007669"/>
    <property type="project" value="UniProtKB-SubCell"/>
</dbReference>
<feature type="transmembrane region" description="Helical" evidence="9">
    <location>
        <begin position="182"/>
        <end position="203"/>
    </location>
</feature>
<comment type="subcellular location">
    <subcellularLocation>
        <location evidence="1 9">Cell membrane</location>
        <topology evidence="1 9">Multi-pass membrane protein</topology>
    </subcellularLocation>
</comment>
<evidence type="ECO:0000256" key="8">
    <source>
        <dbReference type="ARBA" id="ARBA00023136"/>
    </source>
</evidence>
<dbReference type="InterPro" id="IPR025966">
    <property type="entry name" value="OppC_N"/>
</dbReference>
<evidence type="ECO:0000259" key="10">
    <source>
        <dbReference type="PROSITE" id="PS50928"/>
    </source>
</evidence>
<dbReference type="Pfam" id="PF00528">
    <property type="entry name" value="BPD_transp_1"/>
    <property type="match status" value="1"/>
</dbReference>
<gene>
    <name evidence="11" type="ORF">CLV88_11762</name>
</gene>
<reference evidence="11 12" key="1">
    <citation type="submission" date="2018-03" db="EMBL/GenBank/DDBJ databases">
        <title>Genomic Encyclopedia of Archaeal and Bacterial Type Strains, Phase II (KMG-II): from individual species to whole genera.</title>
        <authorList>
            <person name="Goeker M."/>
        </authorList>
    </citation>
    <scope>NUCLEOTIDE SEQUENCE [LARGE SCALE GENOMIC DNA]</scope>
    <source>
        <strain evidence="11 12">DSM 100673</strain>
    </source>
</reference>
<dbReference type="GO" id="GO:0015833">
    <property type="term" value="P:peptide transport"/>
    <property type="evidence" value="ECO:0007669"/>
    <property type="project" value="UniProtKB-KW"/>
</dbReference>
<dbReference type="PROSITE" id="PS50928">
    <property type="entry name" value="ABC_TM1"/>
    <property type="match status" value="1"/>
</dbReference>
<feature type="transmembrane region" description="Helical" evidence="9">
    <location>
        <begin position="240"/>
        <end position="257"/>
    </location>
</feature>
<keyword evidence="12" id="KW-1185">Reference proteome</keyword>
<evidence type="ECO:0000256" key="3">
    <source>
        <dbReference type="ARBA" id="ARBA00022475"/>
    </source>
</evidence>
<dbReference type="GO" id="GO:0015031">
    <property type="term" value="P:protein transport"/>
    <property type="evidence" value="ECO:0007669"/>
    <property type="project" value="UniProtKB-KW"/>
</dbReference>
<keyword evidence="7 9" id="KW-1133">Transmembrane helix</keyword>
<dbReference type="EMBL" id="PYGJ01000017">
    <property type="protein sequence ID" value="PSL17499.1"/>
    <property type="molecule type" value="Genomic_DNA"/>
</dbReference>
<keyword evidence="4 9" id="KW-0812">Transmembrane</keyword>
<dbReference type="InterPro" id="IPR035906">
    <property type="entry name" value="MetI-like_sf"/>
</dbReference>
<organism evidence="11 12">
    <name type="scientific">Shimia abyssi</name>
    <dbReference type="NCBI Taxonomy" id="1662395"/>
    <lineage>
        <taxon>Bacteria</taxon>
        <taxon>Pseudomonadati</taxon>
        <taxon>Pseudomonadota</taxon>
        <taxon>Alphaproteobacteria</taxon>
        <taxon>Rhodobacterales</taxon>
        <taxon>Roseobacteraceae</taxon>
    </lineage>
</organism>
<sequence>MTSEAQTNGPISTEDQKAKEAYFTASQRQLIWARFKKQRTAMIAAVVLIVLVVSGIFAPFLSPYDPTIAGRDKDYTNGAPQIPQFCDTNGCSMRPFIHAVERERSLATNFRWVTKVNEDKRLYVQWFVKGDKYELFGFVPGTVHLFGVEGGKIHLFGTDEDGQDIFSRTLHAVWTSLQVGSIGVFIAFVLALIIGGVAGYYGGWIDSVIQMVTDAVRTVPAIPLFMAIAAFMPPELSAEARFFYISMILGLIGWPTLARRVRTHLLTERNQEYVLAAQLCGASPGHTIRRHLLPSFTSYIIVDLVISFPYMVLSETALSFIGLGLKDPVSSLGVMLQKATSADVMLNYQWYFIPVVFFIVLVMAFVFVGDGLRDAADPYSESHK</sequence>
<feature type="transmembrane region" description="Helical" evidence="9">
    <location>
        <begin position="299"/>
        <end position="325"/>
    </location>
</feature>
<evidence type="ECO:0000256" key="1">
    <source>
        <dbReference type="ARBA" id="ARBA00004651"/>
    </source>
</evidence>
<dbReference type="GO" id="GO:0055085">
    <property type="term" value="P:transmembrane transport"/>
    <property type="evidence" value="ECO:0007669"/>
    <property type="project" value="InterPro"/>
</dbReference>